<dbReference type="EC" id="6.2.1.12" evidence="3"/>
<dbReference type="AlphaFoldDB" id="A0A3L6E656"/>
<evidence type="ECO:0000256" key="6">
    <source>
        <dbReference type="ARBA" id="ARBA00022741"/>
    </source>
</evidence>
<reference evidence="18 19" key="1">
    <citation type="journal article" date="2018" name="Nat. Genet.">
        <title>Extensive intraspecific gene order and gene structural variations between Mo17 and other maize genomes.</title>
        <authorList>
            <person name="Sun S."/>
            <person name="Zhou Y."/>
            <person name="Chen J."/>
            <person name="Shi J."/>
            <person name="Zhao H."/>
            <person name="Zhao H."/>
            <person name="Song W."/>
            <person name="Zhang M."/>
            <person name="Cui Y."/>
            <person name="Dong X."/>
            <person name="Liu H."/>
            <person name="Ma X."/>
            <person name="Jiao Y."/>
            <person name="Wang B."/>
            <person name="Wei X."/>
            <person name="Stein J.C."/>
            <person name="Glaubitz J.C."/>
            <person name="Lu F."/>
            <person name="Yu G."/>
            <person name="Liang C."/>
            <person name="Fengler K."/>
            <person name="Li B."/>
            <person name="Rafalski A."/>
            <person name="Schnable P.S."/>
            <person name="Ware D.H."/>
            <person name="Buckler E.S."/>
            <person name="Lai J."/>
        </authorList>
    </citation>
    <scope>NUCLEOTIDE SEQUENCE [LARGE SCALE GENOMIC DNA]</scope>
    <source>
        <strain evidence="19">cv. Missouri 17</strain>
        <tissue evidence="18">Seedling</tissue>
    </source>
</reference>
<evidence type="ECO:0000256" key="9">
    <source>
        <dbReference type="ARBA" id="ARBA00025768"/>
    </source>
</evidence>
<evidence type="ECO:0000256" key="12">
    <source>
        <dbReference type="ARBA" id="ARBA00034223"/>
    </source>
</evidence>
<dbReference type="SUPFAM" id="SSF52540">
    <property type="entry name" value="P-loop containing nucleoside triphosphate hydrolases"/>
    <property type="match status" value="1"/>
</dbReference>
<dbReference type="InterPro" id="IPR000873">
    <property type="entry name" value="AMP-dep_synth/lig_dom"/>
</dbReference>
<gene>
    <name evidence="18" type="primary">4CLL9_1</name>
    <name evidence="18" type="ORF">Zm00014a_035240</name>
</gene>
<dbReference type="PANTHER" id="PTHR24096:SF298">
    <property type="entry name" value="4-COUMARATE--COA LIGASE"/>
    <property type="match status" value="1"/>
</dbReference>
<sequence>MPPSPSDSKLDMDPRSGYCASTRTFYSLRAAPPSPPPPDAPLSFPAFALSFLPTPLPSPLAASRPALVDAGTGESVPLPAFLSRLRALAAALRARLRLAPGDVAFVLAPAGVHVPVLYYALMSVGAVVSPADPSLPAAEVSRLLALSDPRVAFAVAGTRGKLPPGLPTVLLDSPTFLSFLHEPEDAAVVRVRQSDPVVVRQSDPAAVLYSSGTTGRAKAVVLTHGNLMASNATRAPAAGETLMLAVPLFHVYGFTFCLRAVSAAHTLVLPAARRRFDAAAVLGAVGRFEVTRLALAPPALLAIVRAAEEDAAAPARAASLQAVSCGGAPVAADLIARFSRVFPGVSLAQGYGLTETTAGFCRAVGEEESARVGSVGRLSWGAQVKVVDPETGAALPPGVPGELWVRGPFVMKGSVGYLGDDDSTSEILDRQGWLRTGDLCYIDQDGFVFIVDRLKELIKYKGYQVPPAELENLLQTHPDIDEAAVVPYRSEEDGGELPVAFIVRRPGSHHLQESHIKDFVAKQVSTSSMALVVMCGQPCSGKTSAAACLAVALHSSSPDLTVRIIDESSLHLRRNDSYKDMVVEKNLRGLLRSEVDRSVSRDSIIIVDSLNNIKGYRYELWCLARASGLFCDTEVDHCKEWNNNRQEKGEPAYDTNIFEDLVSRFEKPDRRNRWDSPLFELFPSRGFNDVLIFQVRTTEANSLYEMDKATQLGCLTDCHIKLERSVGLPELRSLRRTFIKLAGQYSLSGPPPPTDADSAKRMFVDYLNRELGA</sequence>
<evidence type="ECO:0000256" key="1">
    <source>
        <dbReference type="ARBA" id="ARBA00001946"/>
    </source>
</evidence>
<dbReference type="Gene3D" id="3.40.50.12780">
    <property type="entry name" value="N-terminal domain of ligase-like"/>
    <property type="match status" value="1"/>
</dbReference>
<dbReference type="InterPro" id="IPR042099">
    <property type="entry name" value="ANL_N_sf"/>
</dbReference>
<dbReference type="Gene3D" id="3.40.50.300">
    <property type="entry name" value="P-loop containing nucleotide triphosphate hydrolases"/>
    <property type="match status" value="1"/>
</dbReference>
<comment type="subunit">
    <text evidence="15">Interacts with the elongator complex. Binds to calmodulin in a calcium-dependent manner.</text>
</comment>
<comment type="cofactor">
    <cofactor evidence="1">
        <name>Mg(2+)</name>
        <dbReference type="ChEBI" id="CHEBI:18420"/>
    </cofactor>
</comment>
<dbReference type="EMBL" id="NCVQ01000008">
    <property type="protein sequence ID" value="PWZ15401.1"/>
    <property type="molecule type" value="Genomic_DNA"/>
</dbReference>
<comment type="catalytic activity">
    <reaction evidence="13">
        <text>(E)-4-coumarate + ATP + CoA = (E)-4-coumaroyl-CoA + AMP + diphosphate</text>
        <dbReference type="Rhea" id="RHEA:19641"/>
        <dbReference type="ChEBI" id="CHEBI:12876"/>
        <dbReference type="ChEBI" id="CHEBI:30616"/>
        <dbReference type="ChEBI" id="CHEBI:33019"/>
        <dbReference type="ChEBI" id="CHEBI:57287"/>
        <dbReference type="ChEBI" id="CHEBI:85008"/>
        <dbReference type="ChEBI" id="CHEBI:456215"/>
        <dbReference type="EC" id="6.2.1.12"/>
    </reaction>
    <physiologicalReaction direction="left-to-right" evidence="13">
        <dbReference type="Rhea" id="RHEA:19642"/>
    </physiologicalReaction>
</comment>
<dbReference type="Pfam" id="PF08433">
    <property type="entry name" value="KTI12"/>
    <property type="match status" value="2"/>
</dbReference>
<dbReference type="InterPro" id="IPR013641">
    <property type="entry name" value="KTI12/PSTK"/>
</dbReference>
<comment type="similarity">
    <text evidence="2">Belongs to the ATP-dependent AMP-binding enzyme family.</text>
</comment>
<evidence type="ECO:0000313" key="18">
    <source>
        <dbReference type="EMBL" id="PWZ15401.1"/>
    </source>
</evidence>
<comment type="catalytic activity">
    <reaction evidence="11">
        <text>(E)-4-coumarate + ATP + H(+) = (E)-4-coumaroyl-AMP + diphosphate</text>
        <dbReference type="Rhea" id="RHEA:72419"/>
        <dbReference type="ChEBI" id="CHEBI:12876"/>
        <dbReference type="ChEBI" id="CHEBI:15378"/>
        <dbReference type="ChEBI" id="CHEBI:30616"/>
        <dbReference type="ChEBI" id="CHEBI:33019"/>
        <dbReference type="ChEBI" id="CHEBI:192348"/>
    </reaction>
    <physiologicalReaction direction="left-to-right" evidence="11">
        <dbReference type="Rhea" id="RHEA:72420"/>
    </physiologicalReaction>
</comment>
<organism evidence="18 19">
    <name type="scientific">Zea mays</name>
    <name type="common">Maize</name>
    <dbReference type="NCBI Taxonomy" id="4577"/>
    <lineage>
        <taxon>Eukaryota</taxon>
        <taxon>Viridiplantae</taxon>
        <taxon>Streptophyta</taxon>
        <taxon>Embryophyta</taxon>
        <taxon>Tracheophyta</taxon>
        <taxon>Spermatophyta</taxon>
        <taxon>Magnoliopsida</taxon>
        <taxon>Liliopsida</taxon>
        <taxon>Poales</taxon>
        <taxon>Poaceae</taxon>
        <taxon>PACMAD clade</taxon>
        <taxon>Panicoideae</taxon>
        <taxon>Andropogonodae</taxon>
        <taxon>Andropogoneae</taxon>
        <taxon>Tripsacinae</taxon>
        <taxon>Zea</taxon>
    </lineage>
</organism>
<evidence type="ECO:0000256" key="8">
    <source>
        <dbReference type="ARBA" id="ARBA00022842"/>
    </source>
</evidence>
<evidence type="ECO:0000256" key="11">
    <source>
        <dbReference type="ARBA" id="ARBA00034219"/>
    </source>
</evidence>
<evidence type="ECO:0000256" key="3">
    <source>
        <dbReference type="ARBA" id="ARBA00012959"/>
    </source>
</evidence>
<evidence type="ECO:0000256" key="15">
    <source>
        <dbReference type="ARBA" id="ARBA00065061"/>
    </source>
</evidence>
<keyword evidence="4 18" id="KW-0436">Ligase</keyword>
<feature type="domain" description="AMP-dependent synthetase/ligase" evidence="16">
    <location>
        <begin position="64"/>
        <end position="413"/>
    </location>
</feature>
<dbReference type="ExpressionAtlas" id="A0A3L6E656">
    <property type="expression patterns" value="baseline and differential"/>
</dbReference>
<dbReference type="GO" id="GO:0016207">
    <property type="term" value="F:4-coumarate-CoA ligase activity"/>
    <property type="evidence" value="ECO:0007669"/>
    <property type="project" value="UniProtKB-EC"/>
</dbReference>
<dbReference type="InterPro" id="IPR020845">
    <property type="entry name" value="AMP-binding_CS"/>
</dbReference>
<dbReference type="SUPFAM" id="SSF56801">
    <property type="entry name" value="Acetyl-CoA synthetase-like"/>
    <property type="match status" value="1"/>
</dbReference>
<dbReference type="PANTHER" id="PTHR24096">
    <property type="entry name" value="LONG-CHAIN-FATTY-ACID--COA LIGASE"/>
    <property type="match status" value="1"/>
</dbReference>
<evidence type="ECO:0000259" key="17">
    <source>
        <dbReference type="Pfam" id="PF13193"/>
    </source>
</evidence>
<evidence type="ECO:0000256" key="14">
    <source>
        <dbReference type="ARBA" id="ARBA00057212"/>
    </source>
</evidence>
<dbReference type="Proteomes" id="UP000251960">
    <property type="component" value="Chromosome 7"/>
</dbReference>
<proteinExistence type="inferred from homology"/>
<comment type="function">
    <text evidence="14">Elongator complex-associated factor that is not a structural subunit but rather transiently contacts the complex. Regulates both meristem activity and organ growth; acts as a positive regulator of adaxial leaf patterning. Required for an early step in synthesis of 5-carbamoylmethyl (ncm5) groups present on uridines (ncm5U) at the wobble position in tRNA.</text>
</comment>
<dbReference type="FunFam" id="3.40.50.300:FF:000827">
    <property type="entry name" value="KTI12 chromatin-associated homolog"/>
    <property type="match status" value="1"/>
</dbReference>
<evidence type="ECO:0000256" key="10">
    <source>
        <dbReference type="ARBA" id="ARBA00026170"/>
    </source>
</evidence>
<dbReference type="InterPro" id="IPR045851">
    <property type="entry name" value="AMP-bd_C_sf"/>
</dbReference>
<dbReference type="GO" id="GO:0106290">
    <property type="term" value="F:trans-cinnamate-CoA ligase activity"/>
    <property type="evidence" value="ECO:0007669"/>
    <property type="project" value="UniProtKB-ARBA"/>
</dbReference>
<evidence type="ECO:0000256" key="5">
    <source>
        <dbReference type="ARBA" id="ARBA00022694"/>
    </source>
</evidence>
<dbReference type="GO" id="GO:0033588">
    <property type="term" value="C:elongator holoenzyme complex"/>
    <property type="evidence" value="ECO:0007669"/>
    <property type="project" value="UniProtKB-ARBA"/>
</dbReference>
<accession>A0A3L6E656</accession>
<dbReference type="GO" id="GO:0006400">
    <property type="term" value="P:tRNA modification"/>
    <property type="evidence" value="ECO:0007669"/>
    <property type="project" value="UniProtKB-ARBA"/>
</dbReference>
<keyword evidence="8" id="KW-0460">Magnesium</keyword>
<evidence type="ECO:0000256" key="2">
    <source>
        <dbReference type="ARBA" id="ARBA00006432"/>
    </source>
</evidence>
<dbReference type="Gene3D" id="3.30.300.30">
    <property type="match status" value="1"/>
</dbReference>
<protein>
    <recommendedName>
        <fullName evidence="10">Protein KTI12 homolog</fullName>
        <ecNumber evidence="3">6.2.1.12</ecNumber>
    </recommendedName>
</protein>
<keyword evidence="7" id="KW-0067">ATP-binding</keyword>
<keyword evidence="5" id="KW-0819">tRNA processing</keyword>
<evidence type="ECO:0000256" key="4">
    <source>
        <dbReference type="ARBA" id="ARBA00022598"/>
    </source>
</evidence>
<dbReference type="GO" id="GO:0006357">
    <property type="term" value="P:regulation of transcription by RNA polymerase II"/>
    <property type="evidence" value="ECO:0007669"/>
    <property type="project" value="UniProtKB-ARBA"/>
</dbReference>
<dbReference type="InterPro" id="IPR027417">
    <property type="entry name" value="P-loop_NTPase"/>
</dbReference>
<keyword evidence="6" id="KW-0547">Nucleotide-binding</keyword>
<dbReference type="GO" id="GO:0005524">
    <property type="term" value="F:ATP binding"/>
    <property type="evidence" value="ECO:0007669"/>
    <property type="project" value="UniProtKB-KW"/>
</dbReference>
<evidence type="ECO:0000259" key="16">
    <source>
        <dbReference type="Pfam" id="PF00501"/>
    </source>
</evidence>
<evidence type="ECO:0000313" key="19">
    <source>
        <dbReference type="Proteomes" id="UP000251960"/>
    </source>
</evidence>
<dbReference type="GO" id="GO:0009698">
    <property type="term" value="P:phenylpropanoid metabolic process"/>
    <property type="evidence" value="ECO:0007669"/>
    <property type="project" value="UniProtKB-ARBA"/>
</dbReference>
<dbReference type="PROSITE" id="PS00455">
    <property type="entry name" value="AMP_BINDING"/>
    <property type="match status" value="1"/>
</dbReference>
<name>A0A3L6E656_MAIZE</name>
<comment type="catalytic activity">
    <reaction evidence="12">
        <text>(E)-4-coumaroyl-AMP + CoA = (E)-4-coumaroyl-CoA + AMP + H(+)</text>
        <dbReference type="Rhea" id="RHEA:72423"/>
        <dbReference type="ChEBI" id="CHEBI:15378"/>
        <dbReference type="ChEBI" id="CHEBI:57287"/>
        <dbReference type="ChEBI" id="CHEBI:85008"/>
        <dbReference type="ChEBI" id="CHEBI:192348"/>
        <dbReference type="ChEBI" id="CHEBI:456215"/>
    </reaction>
    <physiologicalReaction direction="left-to-right" evidence="12">
        <dbReference type="Rhea" id="RHEA:72424"/>
    </physiologicalReaction>
</comment>
<feature type="domain" description="AMP-binding enzyme C-terminal" evidence="17">
    <location>
        <begin position="469"/>
        <end position="525"/>
    </location>
</feature>
<comment type="caution">
    <text evidence="18">The sequence shown here is derived from an EMBL/GenBank/DDBJ whole genome shotgun (WGS) entry which is preliminary data.</text>
</comment>
<comment type="similarity">
    <text evidence="9">Belongs to the KTI12 family.</text>
</comment>
<evidence type="ECO:0000256" key="13">
    <source>
        <dbReference type="ARBA" id="ARBA00034252"/>
    </source>
</evidence>
<dbReference type="Pfam" id="PF00501">
    <property type="entry name" value="AMP-binding"/>
    <property type="match status" value="1"/>
</dbReference>
<dbReference type="Pfam" id="PF13193">
    <property type="entry name" value="AMP-binding_C"/>
    <property type="match status" value="1"/>
</dbReference>
<dbReference type="InterPro" id="IPR025110">
    <property type="entry name" value="AMP-bd_C"/>
</dbReference>
<evidence type="ECO:0000256" key="7">
    <source>
        <dbReference type="ARBA" id="ARBA00022840"/>
    </source>
</evidence>